<feature type="transmembrane region" description="Helical" evidence="7">
    <location>
        <begin position="273"/>
        <end position="294"/>
    </location>
</feature>
<dbReference type="PANTHER" id="PTHR43266">
    <property type="entry name" value="MACROLIDE-EFFLUX PROTEIN"/>
    <property type="match status" value="1"/>
</dbReference>
<dbReference type="SUPFAM" id="SSF103473">
    <property type="entry name" value="MFS general substrate transporter"/>
    <property type="match status" value="1"/>
</dbReference>
<reference evidence="9 10" key="1">
    <citation type="submission" date="2024-02" db="EMBL/GenBank/DDBJ databases">
        <title>Bacterial strain from lacustrine sediment.</title>
        <authorList>
            <person name="Petit C."/>
            <person name="Fadhlaoui K."/>
        </authorList>
    </citation>
    <scope>NUCLEOTIDE SEQUENCE [LARGE SCALE GENOMIC DNA]</scope>
    <source>
        <strain evidence="9 10">IPX-CK</strain>
    </source>
</reference>
<sequence length="454" mass="48066">MGKGSRALDVAMCAGVRKGMVSKMKKFSIIWAGELISNIGSGMTAFALSVYVYRLTESVSFVSLVTLLAYLPTILLSPVGGVLADRYDRRLLMILGDLCSGLGLLYILISIQSGSRSIAPILIGVTVNAVFVALLEPSYKATVTDLLTEEEYAKASGMVQIAGNARYLISPAVAGILLGLADIRLILLIDIGTFFLTVSTVAAVRKTLRKPLTREKTKGMIRELKEGFLLIVRDGGIMALVAIMALICFFVGFIQILTPPMLLAISDAKTVGILASVSAVGLLISSVIIGLFGIKKRQADVLFLSAAAGGAFMALTGVSINLIFAGTALFLFFFSIPFINTCADVLLRVSIPHELQGRVWGMVSLLTQAGTILAYAISGVLADRMFEPLLEEEGLLSDSVGKIIGTGQGRGIGFLLVLSGLGMVLAAVTAGRSRKLRTIRISGGSAYASENIKE</sequence>
<dbReference type="PANTHER" id="PTHR43266:SF2">
    <property type="entry name" value="MAJOR FACILITATOR SUPERFAMILY (MFS) PROFILE DOMAIN-CONTAINING PROTEIN"/>
    <property type="match status" value="1"/>
</dbReference>
<feature type="transmembrane region" description="Helical" evidence="7">
    <location>
        <begin position="329"/>
        <end position="347"/>
    </location>
</feature>
<dbReference type="Gene3D" id="1.20.1250.20">
    <property type="entry name" value="MFS general substrate transporter like domains"/>
    <property type="match status" value="1"/>
</dbReference>
<feature type="transmembrane region" description="Helical" evidence="7">
    <location>
        <begin position="91"/>
        <end position="111"/>
    </location>
</feature>
<evidence type="ECO:0000259" key="8">
    <source>
        <dbReference type="PROSITE" id="PS50850"/>
    </source>
</evidence>
<feature type="transmembrane region" description="Helical" evidence="7">
    <location>
        <begin position="59"/>
        <end position="84"/>
    </location>
</feature>
<dbReference type="InterPro" id="IPR036259">
    <property type="entry name" value="MFS_trans_sf"/>
</dbReference>
<dbReference type="CDD" id="cd06173">
    <property type="entry name" value="MFS_MefA_like"/>
    <property type="match status" value="1"/>
</dbReference>
<evidence type="ECO:0000313" key="9">
    <source>
        <dbReference type="EMBL" id="XAH72940.1"/>
    </source>
</evidence>
<comment type="subcellular location">
    <subcellularLocation>
        <location evidence="1">Cell membrane</location>
        <topology evidence="1">Multi-pass membrane protein</topology>
    </subcellularLocation>
</comment>
<name>A0ABZ3ESZ1_9FIRM</name>
<feature type="transmembrane region" description="Helical" evidence="7">
    <location>
        <begin position="27"/>
        <end position="53"/>
    </location>
</feature>
<feature type="transmembrane region" description="Helical" evidence="7">
    <location>
        <begin position="187"/>
        <end position="208"/>
    </location>
</feature>
<dbReference type="Pfam" id="PF07690">
    <property type="entry name" value="MFS_1"/>
    <property type="match status" value="1"/>
</dbReference>
<feature type="transmembrane region" description="Helical" evidence="7">
    <location>
        <begin position="164"/>
        <end position="181"/>
    </location>
</feature>
<keyword evidence="5 7" id="KW-1133">Transmembrane helix</keyword>
<evidence type="ECO:0000256" key="1">
    <source>
        <dbReference type="ARBA" id="ARBA00004651"/>
    </source>
</evidence>
<keyword evidence="2" id="KW-0813">Transport</keyword>
<feature type="transmembrane region" description="Helical" evidence="7">
    <location>
        <begin position="228"/>
        <end position="253"/>
    </location>
</feature>
<evidence type="ECO:0000256" key="3">
    <source>
        <dbReference type="ARBA" id="ARBA00022475"/>
    </source>
</evidence>
<dbReference type="PROSITE" id="PS50850">
    <property type="entry name" value="MFS"/>
    <property type="match status" value="1"/>
</dbReference>
<keyword evidence="4 7" id="KW-0812">Transmembrane</keyword>
<evidence type="ECO:0000256" key="7">
    <source>
        <dbReference type="SAM" id="Phobius"/>
    </source>
</evidence>
<feature type="transmembrane region" description="Helical" evidence="7">
    <location>
        <begin position="359"/>
        <end position="382"/>
    </location>
</feature>
<feature type="transmembrane region" description="Helical" evidence="7">
    <location>
        <begin position="412"/>
        <end position="431"/>
    </location>
</feature>
<feature type="domain" description="Major facilitator superfamily (MFS) profile" evidence="8">
    <location>
        <begin position="26"/>
        <end position="437"/>
    </location>
</feature>
<keyword evidence="6 7" id="KW-0472">Membrane</keyword>
<feature type="transmembrane region" description="Helical" evidence="7">
    <location>
        <begin position="301"/>
        <end position="323"/>
    </location>
</feature>
<feature type="transmembrane region" description="Helical" evidence="7">
    <location>
        <begin position="117"/>
        <end position="135"/>
    </location>
</feature>
<dbReference type="Proteomes" id="UP001451571">
    <property type="component" value="Chromosome"/>
</dbReference>
<evidence type="ECO:0000313" key="10">
    <source>
        <dbReference type="Proteomes" id="UP001451571"/>
    </source>
</evidence>
<dbReference type="InterPro" id="IPR020846">
    <property type="entry name" value="MFS_dom"/>
</dbReference>
<evidence type="ECO:0000256" key="4">
    <source>
        <dbReference type="ARBA" id="ARBA00022692"/>
    </source>
</evidence>
<evidence type="ECO:0000256" key="6">
    <source>
        <dbReference type="ARBA" id="ARBA00023136"/>
    </source>
</evidence>
<dbReference type="EMBL" id="CP146256">
    <property type="protein sequence ID" value="XAH72940.1"/>
    <property type="molecule type" value="Genomic_DNA"/>
</dbReference>
<organism evidence="9 10">
    <name type="scientific">Kineothrix sedimenti</name>
    <dbReference type="NCBI Taxonomy" id="3123317"/>
    <lineage>
        <taxon>Bacteria</taxon>
        <taxon>Bacillati</taxon>
        <taxon>Bacillota</taxon>
        <taxon>Clostridia</taxon>
        <taxon>Lachnospirales</taxon>
        <taxon>Lachnospiraceae</taxon>
        <taxon>Kineothrix</taxon>
    </lineage>
</organism>
<accession>A0ABZ3ESZ1</accession>
<evidence type="ECO:0000256" key="2">
    <source>
        <dbReference type="ARBA" id="ARBA00022448"/>
    </source>
</evidence>
<keyword evidence="3" id="KW-1003">Cell membrane</keyword>
<dbReference type="InterPro" id="IPR011701">
    <property type="entry name" value="MFS"/>
</dbReference>
<dbReference type="RefSeq" id="WP_342756552.1">
    <property type="nucleotide sequence ID" value="NZ_CP146256.1"/>
</dbReference>
<proteinExistence type="predicted"/>
<protein>
    <submittedName>
        <fullName evidence="9">MFS transporter</fullName>
    </submittedName>
</protein>
<evidence type="ECO:0000256" key="5">
    <source>
        <dbReference type="ARBA" id="ARBA00022989"/>
    </source>
</evidence>
<keyword evidence="10" id="KW-1185">Reference proteome</keyword>
<gene>
    <name evidence="9" type="ORF">V6984_15700</name>
</gene>